<dbReference type="RefSeq" id="WP_093198881.1">
    <property type="nucleotide sequence ID" value="NZ_FNGS01000002.1"/>
</dbReference>
<accession>A0A1G9KTW5</accession>
<reference evidence="2 3" key="1">
    <citation type="submission" date="2016-10" db="EMBL/GenBank/DDBJ databases">
        <authorList>
            <person name="de Groot N.N."/>
        </authorList>
    </citation>
    <scope>NUCLEOTIDE SEQUENCE [LARGE SCALE GENOMIC DNA]</scope>
    <source>
        <strain evidence="2 3">DSM 21668</strain>
    </source>
</reference>
<gene>
    <name evidence="2" type="ORF">SAMN04488090_1134</name>
</gene>
<keyword evidence="1" id="KW-0732">Signal</keyword>
<dbReference type="OrthoDB" id="9808953at2"/>
<feature type="signal peptide" evidence="1">
    <location>
        <begin position="1"/>
        <end position="19"/>
    </location>
</feature>
<dbReference type="AlphaFoldDB" id="A0A1G9KTW5"/>
<evidence type="ECO:0000313" key="3">
    <source>
        <dbReference type="Proteomes" id="UP000198901"/>
    </source>
</evidence>
<sequence>MRFLYLALGCLALPLVASAQSKIKDGTVSGSGSLPNSAAILELESSNKGLLYPRVALSSNTTTWSLTGSPIAGMAVYNTNSALSSVNTAYPALAGGIGIYYWDGTGWVGTKPSAGGDFWSLTGNAGTDPLVNFLGTTDTKPLRFKAGNVYSGYIGLSSYPGGGSQDLNTAFGYGAGGDVVNRMTTTGAFRKMTAVGHMALGGATLAAGANLTENTAIGFEAGKALAGTSHRNTLVGSIAGGGISQGTLNTLVGQAAMASATGGDGNVFVGQGTGSVSTGPFSNNTYIGTQAGLNSGGSGNIHIGYNAGYNNAASNRLMIDNSQTNTPLIDGDMANRVLTVNNSLVIRGSFTSPIKSVTADYTLTETDYTVVCRQTSAITISLPDPATCAGRMYYIINNGTVSVNTNYSFEVATGVTQNFIPRALQGISSPNPNFGQKYLLQSDGTQWVLISLG</sequence>
<dbReference type="STRING" id="563176.SAMN04488090_1134"/>
<proteinExistence type="predicted"/>
<evidence type="ECO:0000256" key="1">
    <source>
        <dbReference type="SAM" id="SignalP"/>
    </source>
</evidence>
<feature type="chain" id="PRO_5011552250" evidence="1">
    <location>
        <begin position="20"/>
        <end position="453"/>
    </location>
</feature>
<name>A0A1G9KTW5_9BACT</name>
<dbReference type="Proteomes" id="UP000198901">
    <property type="component" value="Unassembled WGS sequence"/>
</dbReference>
<protein>
    <submittedName>
        <fullName evidence="2">Uncharacterized protein</fullName>
    </submittedName>
</protein>
<organism evidence="2 3">
    <name type="scientific">Siphonobacter aquaeclarae</name>
    <dbReference type="NCBI Taxonomy" id="563176"/>
    <lineage>
        <taxon>Bacteria</taxon>
        <taxon>Pseudomonadati</taxon>
        <taxon>Bacteroidota</taxon>
        <taxon>Cytophagia</taxon>
        <taxon>Cytophagales</taxon>
        <taxon>Cytophagaceae</taxon>
        <taxon>Siphonobacter</taxon>
    </lineage>
</organism>
<evidence type="ECO:0000313" key="2">
    <source>
        <dbReference type="EMBL" id="SDL53069.1"/>
    </source>
</evidence>
<dbReference type="EMBL" id="FNGS01000002">
    <property type="protein sequence ID" value="SDL53069.1"/>
    <property type="molecule type" value="Genomic_DNA"/>
</dbReference>
<keyword evidence="3" id="KW-1185">Reference proteome</keyword>